<evidence type="ECO:0000313" key="4">
    <source>
        <dbReference type="Proteomes" id="UP001141327"/>
    </source>
</evidence>
<evidence type="ECO:0000256" key="1">
    <source>
        <dbReference type="SAM" id="MobiDB-lite"/>
    </source>
</evidence>
<accession>A0ABQ8UL08</accession>
<protein>
    <submittedName>
        <fullName evidence="3">Uncharacterized protein</fullName>
    </submittedName>
</protein>
<keyword evidence="2" id="KW-0812">Transmembrane</keyword>
<sequence length="643" mass="70732">MCRYVCVATLRMCRYATYVSLRYVCVATLRMCRYAPYVSLRSVCVATLRMCRYATYVSLRYVCVATLRMCRYATYVSLYIVSLGKATRKLNDGMGLRFGLRGKGALLTMLMPHLLVLVAGLLMHVLSDDRPPREPTLLTRLLDASFQLLSHIGVEVLTAALLLAAYLRASFVSFIHWGLFILLAPQSLRSSALLGRYMSRFWPVMIVIQAMAIFGQESLIVLGNIPGGDDTILGALKWVREDVCLLTNKYFLIVDLVPLLCAAWLMPHLRTSTCVPSTAGPRQQPSPPAGHPAATASITDYTSAFPMRIASPTTATTTSTYPPDAALLIPIPITPTSAAAPAATTTSITSSSRGGMSGFATPVRASGIARLEYNAMSPVSQRMTRAGAGTVLDPMGTLIDVGAEAGNVFGAPAGGMVLPPLSPANTDGPILPRWRYALTRYLLPAVLFIIGATRGDFMSVGYLAMGVIFIQSGDQALIKPRTWVTSLLWAMLCSTAQLFFAGAYHVTFVRDMFGEPQTPGTLALIFIKIGLLPFNPFQWGIVIHNVVLVTLVLFQGRVVAQLPQAPLQRFFQDRAIKGRDNLNAVLARTRHHITWHRMRQDQRRKEREERLEQRRPPPVIGPGHAPRYQITPTKGTGWYYFAK</sequence>
<comment type="caution">
    <text evidence="3">The sequence shown here is derived from an EMBL/GenBank/DDBJ whole genome shotgun (WGS) entry which is preliminary data.</text>
</comment>
<feature type="transmembrane region" description="Helical" evidence="2">
    <location>
        <begin position="441"/>
        <end position="470"/>
    </location>
</feature>
<name>A0ABQ8UL08_9EUKA</name>
<dbReference type="Proteomes" id="UP001141327">
    <property type="component" value="Unassembled WGS sequence"/>
</dbReference>
<proteinExistence type="predicted"/>
<feature type="transmembrane region" description="Helical" evidence="2">
    <location>
        <begin position="104"/>
        <end position="126"/>
    </location>
</feature>
<feature type="compositionally biased region" description="Basic and acidic residues" evidence="1">
    <location>
        <begin position="598"/>
        <end position="615"/>
    </location>
</feature>
<evidence type="ECO:0000256" key="2">
    <source>
        <dbReference type="SAM" id="Phobius"/>
    </source>
</evidence>
<feature type="transmembrane region" description="Helical" evidence="2">
    <location>
        <begin position="243"/>
        <end position="266"/>
    </location>
</feature>
<organism evidence="3 4">
    <name type="scientific">Paratrimastix pyriformis</name>
    <dbReference type="NCBI Taxonomy" id="342808"/>
    <lineage>
        <taxon>Eukaryota</taxon>
        <taxon>Metamonada</taxon>
        <taxon>Preaxostyla</taxon>
        <taxon>Paratrimastigidae</taxon>
        <taxon>Paratrimastix</taxon>
    </lineage>
</organism>
<feature type="transmembrane region" description="Helical" evidence="2">
    <location>
        <begin position="482"/>
        <end position="504"/>
    </location>
</feature>
<keyword evidence="2" id="KW-1133">Transmembrane helix</keyword>
<keyword evidence="2" id="KW-0472">Membrane</keyword>
<feature type="region of interest" description="Disordered" evidence="1">
    <location>
        <begin position="596"/>
        <end position="627"/>
    </location>
</feature>
<gene>
    <name evidence="3" type="ORF">PAPYR_6397</name>
</gene>
<keyword evidence="4" id="KW-1185">Reference proteome</keyword>
<evidence type="ECO:0000313" key="3">
    <source>
        <dbReference type="EMBL" id="KAJ4457999.1"/>
    </source>
</evidence>
<dbReference type="EMBL" id="JAPMOS010000036">
    <property type="protein sequence ID" value="KAJ4457999.1"/>
    <property type="molecule type" value="Genomic_DNA"/>
</dbReference>
<feature type="transmembrane region" description="Helical" evidence="2">
    <location>
        <begin position="201"/>
        <end position="222"/>
    </location>
</feature>
<reference evidence="3" key="1">
    <citation type="journal article" date="2022" name="bioRxiv">
        <title>Genomics of Preaxostyla Flagellates Illuminates Evolutionary Transitions and the Path Towards Mitochondrial Loss.</title>
        <authorList>
            <person name="Novak L.V.F."/>
            <person name="Treitli S.C."/>
            <person name="Pyrih J."/>
            <person name="Halakuc P."/>
            <person name="Pipaliya S.V."/>
            <person name="Vacek V."/>
            <person name="Brzon O."/>
            <person name="Soukal P."/>
            <person name="Eme L."/>
            <person name="Dacks J.B."/>
            <person name="Karnkowska A."/>
            <person name="Elias M."/>
            <person name="Hampl V."/>
        </authorList>
    </citation>
    <scope>NUCLEOTIDE SEQUENCE</scope>
    <source>
        <strain evidence="3">RCP-MX</strain>
    </source>
</reference>